<evidence type="ECO:0000313" key="1">
    <source>
        <dbReference type="EMBL" id="WOC51455.1"/>
    </source>
</evidence>
<organism evidence="1 2">
    <name type="scientific">Bergeyella porcorum</name>
    <dbReference type="NCBI Taxonomy" id="1735111"/>
    <lineage>
        <taxon>Bacteria</taxon>
        <taxon>Pseudomonadati</taxon>
        <taxon>Bacteroidota</taxon>
        <taxon>Flavobacteriia</taxon>
        <taxon>Flavobacteriales</taxon>
        <taxon>Weeksellaceae</taxon>
        <taxon>Bergeyella</taxon>
    </lineage>
</organism>
<dbReference type="InterPro" id="IPR019861">
    <property type="entry name" value="PorP/SprF_Bacteroidetes"/>
</dbReference>
<dbReference type="Pfam" id="PF11751">
    <property type="entry name" value="PorP_SprF"/>
    <property type="match status" value="1"/>
</dbReference>
<dbReference type="EMBL" id="CP136426">
    <property type="protein sequence ID" value="WOC51455.1"/>
    <property type="molecule type" value="Genomic_DNA"/>
</dbReference>
<name>A0AAU0F2A2_9FLAO</name>
<reference evidence="1" key="1">
    <citation type="submission" date="2023-10" db="EMBL/GenBank/DDBJ databases">
        <title>Characterization and whole genome sequencing of a novel strain of Bergeyella porcorum QD2021 isolated from pig.</title>
        <authorList>
            <person name="Liu G."/>
            <person name="Chen C."/>
            <person name="Han X."/>
        </authorList>
    </citation>
    <scope>NUCLEOTIDE SEQUENCE</scope>
    <source>
        <strain evidence="1">QD2021</strain>
    </source>
</reference>
<dbReference type="Proteomes" id="UP001432059">
    <property type="component" value="Chromosome"/>
</dbReference>
<dbReference type="KEGG" id="bpor:BPO_0808"/>
<sequence length="293" mass="32190">MPTYQQYLLGGQYLLNPAHYGATDDVVLHGTYHKQFAKAEESPNVQTIGLHANVVDRLGVGLAFFRDQNGPISANGITVGASYFIPLSDDGDRKDQFSFGTAVNFYNMNVDLALLNPQEVGDPLLQDGTNSVFMAYNNIGAQFSYRNFFGGLSVLDIPLTSDRAIVNGIEPTPTKYLLNAGYDWQFAEGISVEPSILLNLNTNSSRMMDVNLLAKFFNDTNLFAAGVSFRVARDQVGGQQLSLSPIIKGTINRFTFGASYSFGMSEIHQHLGNGFALSIGYNFENFINTRGFR</sequence>
<accession>A0AAU0F2A2</accession>
<dbReference type="AlphaFoldDB" id="A0AAU0F2A2"/>
<keyword evidence="2" id="KW-1185">Reference proteome</keyword>
<protein>
    <submittedName>
        <fullName evidence="1">Type IX secretion system membrane protein, PorP/SprF family</fullName>
    </submittedName>
</protein>
<gene>
    <name evidence="1" type="ORF">BPO_0808</name>
</gene>
<evidence type="ECO:0000313" key="2">
    <source>
        <dbReference type="Proteomes" id="UP001432059"/>
    </source>
</evidence>
<dbReference type="NCBIfam" id="TIGR03519">
    <property type="entry name" value="T9SS_PorP_fam"/>
    <property type="match status" value="1"/>
</dbReference>
<proteinExistence type="predicted"/>